<dbReference type="SUPFAM" id="SSF53098">
    <property type="entry name" value="Ribonuclease H-like"/>
    <property type="match status" value="1"/>
</dbReference>
<dbReference type="InterPro" id="IPR012337">
    <property type="entry name" value="RNaseH-like_sf"/>
</dbReference>
<keyword evidence="2" id="KW-1185">Reference proteome</keyword>
<dbReference type="EMBL" id="BSXU01007349">
    <property type="protein sequence ID" value="GMG56349.1"/>
    <property type="molecule type" value="Genomic_DNA"/>
</dbReference>
<dbReference type="PANTHER" id="PTHR35046:SF26">
    <property type="entry name" value="RNA-DIRECTED DNA POLYMERASE"/>
    <property type="match status" value="1"/>
</dbReference>
<organism evidence="1 2">
    <name type="scientific">Ambrosiozyma monospora</name>
    <name type="common">Yeast</name>
    <name type="synonym">Endomycopsis monosporus</name>
    <dbReference type="NCBI Taxonomy" id="43982"/>
    <lineage>
        <taxon>Eukaryota</taxon>
        <taxon>Fungi</taxon>
        <taxon>Dikarya</taxon>
        <taxon>Ascomycota</taxon>
        <taxon>Saccharomycotina</taxon>
        <taxon>Pichiomycetes</taxon>
        <taxon>Pichiales</taxon>
        <taxon>Pichiaceae</taxon>
        <taxon>Ambrosiozyma</taxon>
    </lineage>
</organism>
<protein>
    <submittedName>
        <fullName evidence="1">Unnamed protein product</fullName>
    </submittedName>
</protein>
<accession>A0A9W6Z8Y7</accession>
<dbReference type="InterPro" id="IPR036397">
    <property type="entry name" value="RNaseH_sf"/>
</dbReference>
<dbReference type="AlphaFoldDB" id="A0A9W6Z8Y7"/>
<dbReference type="OrthoDB" id="4067902at2759"/>
<reference evidence="1" key="1">
    <citation type="submission" date="2023-04" db="EMBL/GenBank/DDBJ databases">
        <title>Ambrosiozyma monospora NBRC 1965.</title>
        <authorList>
            <person name="Ichikawa N."/>
            <person name="Sato H."/>
            <person name="Tonouchi N."/>
        </authorList>
    </citation>
    <scope>NUCLEOTIDE SEQUENCE</scope>
    <source>
        <strain evidence="1">NBRC 1965</strain>
    </source>
</reference>
<comment type="caution">
    <text evidence="1">The sequence shown here is derived from an EMBL/GenBank/DDBJ whole genome shotgun (WGS) entry which is preliminary data.</text>
</comment>
<gene>
    <name evidence="1" type="ORF">Amon01_000841600</name>
</gene>
<evidence type="ECO:0000313" key="2">
    <source>
        <dbReference type="Proteomes" id="UP001165063"/>
    </source>
</evidence>
<proteinExistence type="predicted"/>
<dbReference type="PANTHER" id="PTHR35046">
    <property type="entry name" value="ZINC KNUCKLE (CCHC-TYPE) FAMILY PROTEIN"/>
    <property type="match status" value="1"/>
</dbReference>
<name>A0A9W6Z8Y7_AMBMO</name>
<dbReference type="Proteomes" id="UP001165063">
    <property type="component" value="Unassembled WGS sequence"/>
</dbReference>
<evidence type="ECO:0000313" key="1">
    <source>
        <dbReference type="EMBL" id="GMG56349.1"/>
    </source>
</evidence>
<dbReference type="Gene3D" id="3.30.420.10">
    <property type="entry name" value="Ribonuclease H-like superfamily/Ribonuclease H"/>
    <property type="match status" value="1"/>
</dbReference>
<sequence length="91" mass="10298">MNPSTQQQHGLFHPLPLPEGRWTHITMDFLTGIPTTENGFDCIMVIVDRLSKRSHFIPTTKTLTSQGAAQLYLDNVFKHHGIPQKSEAKRS</sequence>
<dbReference type="GO" id="GO:0003676">
    <property type="term" value="F:nucleic acid binding"/>
    <property type="evidence" value="ECO:0007669"/>
    <property type="project" value="InterPro"/>
</dbReference>